<reference evidence="10 11" key="1">
    <citation type="journal article" date="2020" name="BMC Genomics">
        <title>Correction to: Identification and distribution of gene clusters required for synthesis of sphingolipid metabolism inhibitors in diverse species of the filamentous fungus Fusarium.</title>
        <authorList>
            <person name="Kim H.S."/>
            <person name="Lohmar J.M."/>
            <person name="Busman M."/>
            <person name="Brown D.W."/>
            <person name="Naumann T.A."/>
            <person name="Divon H.H."/>
            <person name="Lysoe E."/>
            <person name="Uhlig S."/>
            <person name="Proctor R.H."/>
        </authorList>
    </citation>
    <scope>NUCLEOTIDE SEQUENCE [LARGE SCALE GENOMIC DNA]</scope>
    <source>
        <strain evidence="10 11">NRRL 25214</strain>
    </source>
</reference>
<evidence type="ECO:0000256" key="2">
    <source>
        <dbReference type="ARBA" id="ARBA00008335"/>
    </source>
</evidence>
<feature type="transmembrane region" description="Helical" evidence="9">
    <location>
        <begin position="221"/>
        <end position="243"/>
    </location>
</feature>
<feature type="transmembrane region" description="Helical" evidence="9">
    <location>
        <begin position="733"/>
        <end position="752"/>
    </location>
</feature>
<protein>
    <recommendedName>
        <fullName evidence="12">Major facilitator superfamily (MFS) profile domain-containing protein</fullName>
    </recommendedName>
</protein>
<evidence type="ECO:0000256" key="5">
    <source>
        <dbReference type="ARBA" id="ARBA00022989"/>
    </source>
</evidence>
<dbReference type="GO" id="GO:0006811">
    <property type="term" value="P:monoatomic ion transport"/>
    <property type="evidence" value="ECO:0007669"/>
    <property type="project" value="UniProtKB-KW"/>
</dbReference>
<keyword evidence="3" id="KW-0813">Transport</keyword>
<feature type="transmembrane region" description="Helical" evidence="9">
    <location>
        <begin position="362"/>
        <end position="382"/>
    </location>
</feature>
<feature type="transmembrane region" description="Helical" evidence="9">
    <location>
        <begin position="55"/>
        <end position="82"/>
    </location>
</feature>
<feature type="transmembrane region" description="Helical" evidence="9">
    <location>
        <begin position="617"/>
        <end position="635"/>
    </location>
</feature>
<gene>
    <name evidence="10" type="ORF">FANTH_3951</name>
</gene>
<dbReference type="SUPFAM" id="SSF103473">
    <property type="entry name" value="MFS general substrate transporter"/>
    <property type="match status" value="2"/>
</dbReference>
<dbReference type="AlphaFoldDB" id="A0A8H5E8P4"/>
<accession>A0A8H5E8P4</accession>
<keyword evidence="7 9" id="KW-0472">Membrane</keyword>
<evidence type="ECO:0000313" key="11">
    <source>
        <dbReference type="Proteomes" id="UP000573603"/>
    </source>
</evidence>
<name>A0A8H5E8P4_9HYPO</name>
<feature type="transmembrane region" description="Helical" evidence="9">
    <location>
        <begin position="843"/>
        <end position="863"/>
    </location>
</feature>
<keyword evidence="6" id="KW-0406">Ion transport</keyword>
<feature type="transmembrane region" description="Helical" evidence="9">
    <location>
        <begin position="438"/>
        <end position="461"/>
    </location>
</feature>
<dbReference type="Pfam" id="PF07690">
    <property type="entry name" value="MFS_1"/>
    <property type="match status" value="2"/>
</dbReference>
<feature type="transmembrane region" description="Helical" evidence="9">
    <location>
        <begin position="901"/>
        <end position="920"/>
    </location>
</feature>
<dbReference type="Proteomes" id="UP000573603">
    <property type="component" value="Unassembled WGS sequence"/>
</dbReference>
<proteinExistence type="inferred from homology"/>
<evidence type="ECO:0000256" key="1">
    <source>
        <dbReference type="ARBA" id="ARBA00004127"/>
    </source>
</evidence>
<dbReference type="GO" id="GO:0005886">
    <property type="term" value="C:plasma membrane"/>
    <property type="evidence" value="ECO:0007669"/>
    <property type="project" value="TreeGrafter"/>
</dbReference>
<evidence type="ECO:0000256" key="9">
    <source>
        <dbReference type="SAM" id="Phobius"/>
    </source>
</evidence>
<dbReference type="PANTHER" id="PTHR23501">
    <property type="entry name" value="MAJOR FACILITATOR SUPERFAMILY"/>
    <property type="match status" value="1"/>
</dbReference>
<comment type="caution">
    <text evidence="10">The sequence shown here is derived from an EMBL/GenBank/DDBJ whole genome shotgun (WGS) entry which is preliminary data.</text>
</comment>
<keyword evidence="11" id="KW-1185">Reference proteome</keyword>
<evidence type="ECO:0000256" key="8">
    <source>
        <dbReference type="ARBA" id="ARBA00023180"/>
    </source>
</evidence>
<feature type="transmembrane region" description="Helical" evidence="9">
    <location>
        <begin position="317"/>
        <end position="342"/>
    </location>
</feature>
<feature type="transmembrane region" description="Helical" evidence="9">
    <location>
        <begin position="1010"/>
        <end position="1032"/>
    </location>
</feature>
<comment type="subcellular location">
    <subcellularLocation>
        <location evidence="1">Endomembrane system</location>
        <topology evidence="1">Multi-pass membrane protein</topology>
    </subcellularLocation>
</comment>
<feature type="transmembrane region" description="Helical" evidence="9">
    <location>
        <begin position="127"/>
        <end position="144"/>
    </location>
</feature>
<comment type="similarity">
    <text evidence="2">Belongs to the major facilitator superfamily.</text>
</comment>
<dbReference type="InterPro" id="IPR011701">
    <property type="entry name" value="MFS"/>
</dbReference>
<feature type="transmembrane region" description="Helical" evidence="9">
    <location>
        <begin position="642"/>
        <end position="660"/>
    </location>
</feature>
<dbReference type="Gene3D" id="1.20.1250.20">
    <property type="entry name" value="MFS general substrate transporter like domains"/>
    <property type="match status" value="3"/>
</dbReference>
<dbReference type="GO" id="GO:0022857">
    <property type="term" value="F:transmembrane transporter activity"/>
    <property type="evidence" value="ECO:0007669"/>
    <property type="project" value="InterPro"/>
</dbReference>
<feature type="transmembrane region" description="Helical" evidence="9">
    <location>
        <begin position="932"/>
        <end position="958"/>
    </location>
</feature>
<evidence type="ECO:0000256" key="7">
    <source>
        <dbReference type="ARBA" id="ARBA00023136"/>
    </source>
</evidence>
<feature type="transmembrane region" description="Helical" evidence="9">
    <location>
        <begin position="680"/>
        <end position="699"/>
    </location>
</feature>
<feature type="transmembrane region" description="Helical" evidence="9">
    <location>
        <begin position="805"/>
        <end position="831"/>
    </location>
</feature>
<keyword evidence="4 9" id="KW-0812">Transmembrane</keyword>
<dbReference type="EMBL" id="JABEVY010000081">
    <property type="protein sequence ID" value="KAF5250897.1"/>
    <property type="molecule type" value="Genomic_DNA"/>
</dbReference>
<evidence type="ECO:0000256" key="6">
    <source>
        <dbReference type="ARBA" id="ARBA00023065"/>
    </source>
</evidence>
<feature type="transmembrane region" description="Helical" evidence="9">
    <location>
        <begin position="403"/>
        <end position="426"/>
    </location>
</feature>
<evidence type="ECO:0000256" key="4">
    <source>
        <dbReference type="ARBA" id="ARBA00022692"/>
    </source>
</evidence>
<keyword evidence="8" id="KW-0325">Glycoprotein</keyword>
<feature type="transmembrane region" description="Helical" evidence="9">
    <location>
        <begin position="164"/>
        <end position="181"/>
    </location>
</feature>
<dbReference type="GO" id="GO:0012505">
    <property type="term" value="C:endomembrane system"/>
    <property type="evidence" value="ECO:0007669"/>
    <property type="project" value="UniProtKB-SubCell"/>
</dbReference>
<organism evidence="10 11">
    <name type="scientific">Fusarium anthophilum</name>
    <dbReference type="NCBI Taxonomy" id="48485"/>
    <lineage>
        <taxon>Eukaryota</taxon>
        <taxon>Fungi</taxon>
        <taxon>Dikarya</taxon>
        <taxon>Ascomycota</taxon>
        <taxon>Pezizomycotina</taxon>
        <taxon>Sordariomycetes</taxon>
        <taxon>Hypocreomycetidae</taxon>
        <taxon>Hypocreales</taxon>
        <taxon>Nectriaceae</taxon>
        <taxon>Fusarium</taxon>
        <taxon>Fusarium fujikuroi species complex</taxon>
    </lineage>
</organism>
<sequence length="1052" mass="115489">MEKDDSHGKAMNVEDAVSNSAGVLLYDDDGNLRNLPVPSCDPNDPLNFGIWRQRLVLLAVCMYGIAGFGVIQSTPLFFGNLIAEYMKETRGTFHPDRIADLASYPSLCMGLGNFFFVPLSMALGRRFAFILSNVIFVASIIWAAKSQSFESHLGARCLQGLTAGISDCLLPIIVLDMSFLYKRSARLIAYWALTAIGSSILLVPIPFIVENAGGNWRLNYWFWLAFAVFAMMLIIFCVPETLFNRRAAELSGRIHATDAYGTHRTFASPQAARDAGFDIDDAQSENPTELSYKRQFALFTVQPSPVARFFGAYKDMFLCILVPGTLWVLLFNSMVFGGLVVLSLTYAQRLEMPPWNFSPETVGTVQIGAAIGALFGLGYGELAEPVSRYLTKRNGGVREPEHVLPNFILPAIFCFLGMIIYGVVAADPARYSWVGMHAAFALFYFGFCAISAVTGLCFKILHSPLLIANPKMSSETAPLLVAPSSSDVSQNAARPANPKRLSAGVARMAVVSKNLTRAHRIWLFAGIFLVGYAYGLESQVRLAYQSYATSSFDLHSYLSTINVLRNVIAVAVQPTAAKVADVFGRFEVIAISTVLYTLGIAIESTAPSVEVFCTGSVIYQTGYTCIVLLLEVLIADFSSMRARVFFSYLPAIPFLINTWISGNITSAVLSTTTWRWGLGMWAIIYPIASLPLLSCLYFLERKTWESGSGKESDEIVLVSLKTKKGRADLFHQLDIIGLVLLVLAFSLILAPLTVAGGTASHWQSWYIILPLVLGFCFMIAFITWEQRGARHPLVPFHLLRDRGVWSALAVRSLLNLAWCTQGNYLYTILIVAFDFSIENATRIISFFSFFGVITGVLAGLVIFKIRRLKFIIVGGTLLFMVAFGVLILYPGGASTSSQDGIIAAQILLGVAGGFFAYPTQASIQASATREHVAILTGLYLSFYNVGSALGTCLSGAIWTQTLYKALKHKLDFQPDDTLAKRIYNSPFAVIPDYPVGTAIRDAIISSYSSVQRLLCIAGICVCIPMIIFALALRNPRLSELQVQTEDEENHED</sequence>
<evidence type="ECO:0008006" key="12">
    <source>
        <dbReference type="Google" id="ProtNLM"/>
    </source>
</evidence>
<feature type="transmembrane region" description="Helical" evidence="9">
    <location>
        <begin position="764"/>
        <end position="784"/>
    </location>
</feature>
<keyword evidence="5 9" id="KW-1133">Transmembrane helix</keyword>
<evidence type="ECO:0000256" key="3">
    <source>
        <dbReference type="ARBA" id="ARBA00022448"/>
    </source>
</evidence>
<dbReference type="FunFam" id="1.20.1250.20:FF:000197">
    <property type="entry name" value="Siderophore iron transporter 1"/>
    <property type="match status" value="1"/>
</dbReference>
<feature type="transmembrane region" description="Helical" evidence="9">
    <location>
        <begin position="517"/>
        <end position="534"/>
    </location>
</feature>
<feature type="transmembrane region" description="Helical" evidence="9">
    <location>
        <begin position="870"/>
        <end position="889"/>
    </location>
</feature>
<feature type="transmembrane region" description="Helical" evidence="9">
    <location>
        <begin position="102"/>
        <end position="120"/>
    </location>
</feature>
<evidence type="ECO:0000313" key="10">
    <source>
        <dbReference type="EMBL" id="KAF5250897.1"/>
    </source>
</evidence>
<dbReference type="PANTHER" id="PTHR23501:SF92">
    <property type="entry name" value="GLUTATHIONE EXCHANGER 1-RELATED"/>
    <property type="match status" value="1"/>
</dbReference>
<dbReference type="InterPro" id="IPR036259">
    <property type="entry name" value="MFS_trans_sf"/>
</dbReference>
<feature type="transmembrane region" description="Helical" evidence="9">
    <location>
        <begin position="188"/>
        <end position="209"/>
    </location>
</feature>